<evidence type="ECO:0000313" key="3">
    <source>
        <dbReference type="Proteomes" id="UP000004594"/>
    </source>
</evidence>
<gene>
    <name evidence="2" type="ORF">HMPREF9220_0514</name>
</gene>
<dbReference type="eggNOG" id="COG0847">
    <property type="taxonomic scope" value="Bacteria"/>
</dbReference>
<dbReference type="Proteomes" id="UP000004594">
    <property type="component" value="Unassembled WGS sequence"/>
</dbReference>
<accession>E4LAC7</accession>
<evidence type="ECO:0000259" key="1">
    <source>
        <dbReference type="SMART" id="SM00479"/>
    </source>
</evidence>
<dbReference type="RefSeq" id="WP_007555174.1">
    <property type="nucleotide sequence ID" value="NZ_AENT01000029.1"/>
</dbReference>
<reference evidence="2 3" key="1">
    <citation type="submission" date="2010-11" db="EMBL/GenBank/DDBJ databases">
        <authorList>
            <person name="Durkin A.S."/>
            <person name="Madupu R."/>
            <person name="Torralba M."/>
            <person name="Gillis M."/>
            <person name="Methe B."/>
            <person name="Sutton G."/>
            <person name="Nelson K.E."/>
        </authorList>
    </citation>
    <scope>NUCLEOTIDE SEQUENCE [LARGE SCALE GENOMIC DNA]</scope>
    <source>
        <strain evidence="2 3">UPII 345-E</strain>
    </source>
</reference>
<dbReference type="InterPro" id="IPR013520">
    <property type="entry name" value="Ribonucl_H"/>
</dbReference>
<organism evidence="2 3">
    <name type="scientific">Dialister micraerophilus UPII 345-E</name>
    <dbReference type="NCBI Taxonomy" id="910314"/>
    <lineage>
        <taxon>Bacteria</taxon>
        <taxon>Bacillati</taxon>
        <taxon>Bacillota</taxon>
        <taxon>Negativicutes</taxon>
        <taxon>Veillonellales</taxon>
        <taxon>Veillonellaceae</taxon>
        <taxon>Dialister</taxon>
    </lineage>
</organism>
<dbReference type="AlphaFoldDB" id="E4LAC7"/>
<dbReference type="PANTHER" id="PTHR30231:SF42">
    <property type="entry name" value="EXONUCLEASE"/>
    <property type="match status" value="1"/>
</dbReference>
<name>E4LAC7_9FIRM</name>
<dbReference type="InterPro" id="IPR036397">
    <property type="entry name" value="RNaseH_sf"/>
</dbReference>
<proteinExistence type="predicted"/>
<dbReference type="PANTHER" id="PTHR30231">
    <property type="entry name" value="DNA POLYMERASE III SUBUNIT EPSILON"/>
    <property type="match status" value="1"/>
</dbReference>
<comment type="caution">
    <text evidence="2">The sequence shown here is derived from an EMBL/GenBank/DDBJ whole genome shotgun (WGS) entry which is preliminary data.</text>
</comment>
<dbReference type="CDD" id="cd06130">
    <property type="entry name" value="DNA_pol_III_epsilon_like"/>
    <property type="match status" value="1"/>
</dbReference>
<dbReference type="EMBL" id="AENT01000029">
    <property type="protein sequence ID" value="EFR42259.1"/>
    <property type="molecule type" value="Genomic_DNA"/>
</dbReference>
<feature type="domain" description="Exonuclease" evidence="1">
    <location>
        <begin position="2"/>
        <end position="166"/>
    </location>
</feature>
<dbReference type="GO" id="GO:0003676">
    <property type="term" value="F:nucleic acid binding"/>
    <property type="evidence" value="ECO:0007669"/>
    <property type="project" value="InterPro"/>
</dbReference>
<sequence length="195" mass="22585">MKYTAIDFETAFWGKGNACSLGIVISDGSKLTDEWYDLIRPVHLNFDEECIRVNGIHPEDVKDKPEFPYYWDKISGLLNGTVAFAHNAPFDFGVLANTIDRYELPDINFCWGDTVEISRILWKKLPNHKLNTVAEFLNFEFNHHQALDDARACEWIVRHALLETNSSDPCEMMEKIGLKLKPFEIKRTRKQTSLF</sequence>
<dbReference type="GO" id="GO:0008408">
    <property type="term" value="F:3'-5' exonuclease activity"/>
    <property type="evidence" value="ECO:0007669"/>
    <property type="project" value="TreeGrafter"/>
</dbReference>
<dbReference type="SMART" id="SM00479">
    <property type="entry name" value="EXOIII"/>
    <property type="match status" value="1"/>
</dbReference>
<dbReference type="SUPFAM" id="SSF53098">
    <property type="entry name" value="Ribonuclease H-like"/>
    <property type="match status" value="1"/>
</dbReference>
<dbReference type="InterPro" id="IPR012337">
    <property type="entry name" value="RNaseH-like_sf"/>
</dbReference>
<evidence type="ECO:0000313" key="2">
    <source>
        <dbReference type="EMBL" id="EFR42259.1"/>
    </source>
</evidence>
<protein>
    <submittedName>
        <fullName evidence="2">Putative DNA polymerase III, epsilon subunit</fullName>
    </submittedName>
</protein>
<dbReference type="Gene3D" id="3.30.420.10">
    <property type="entry name" value="Ribonuclease H-like superfamily/Ribonuclease H"/>
    <property type="match status" value="1"/>
</dbReference>
<dbReference type="GO" id="GO:0005829">
    <property type="term" value="C:cytosol"/>
    <property type="evidence" value="ECO:0007669"/>
    <property type="project" value="TreeGrafter"/>
</dbReference>
<dbReference type="OrthoDB" id="9776650at2"/>
<dbReference type="Pfam" id="PF00929">
    <property type="entry name" value="RNase_T"/>
    <property type="match status" value="1"/>
</dbReference>